<dbReference type="Proteomes" id="UP000295565">
    <property type="component" value="Unassembled WGS sequence"/>
</dbReference>
<reference evidence="1 2" key="1">
    <citation type="submission" date="2019-03" db="EMBL/GenBank/DDBJ databases">
        <title>Genomic Encyclopedia of Type Strains, Phase IV (KMG-IV): sequencing the most valuable type-strain genomes for metagenomic binning, comparative biology and taxonomic classification.</title>
        <authorList>
            <person name="Goeker M."/>
        </authorList>
    </citation>
    <scope>NUCLEOTIDE SEQUENCE [LARGE SCALE GENOMIC DNA]</scope>
    <source>
        <strain evidence="1 2">DSM 18577</strain>
    </source>
</reference>
<organism evidence="1 2">
    <name type="scientific">Celerinatantimonas diazotrophica</name>
    <dbReference type="NCBI Taxonomy" id="412034"/>
    <lineage>
        <taxon>Bacteria</taxon>
        <taxon>Pseudomonadati</taxon>
        <taxon>Pseudomonadota</taxon>
        <taxon>Gammaproteobacteria</taxon>
        <taxon>Celerinatantimonadaceae</taxon>
        <taxon>Celerinatantimonas</taxon>
    </lineage>
</organism>
<accession>A0A4R1K1L2</accession>
<dbReference type="EMBL" id="SMGD01000012">
    <property type="protein sequence ID" value="TCK57874.1"/>
    <property type="molecule type" value="Genomic_DNA"/>
</dbReference>
<evidence type="ECO:0000313" key="1">
    <source>
        <dbReference type="EMBL" id="TCK57874.1"/>
    </source>
</evidence>
<sequence>MNLSYIIVPPDDLAVLNAYQQRVKASQSGSVTQAVERHYQVMGLEKARADS</sequence>
<comment type="caution">
    <text evidence="1">The sequence shown here is derived from an EMBL/GenBank/DDBJ whole genome shotgun (WGS) entry which is preliminary data.</text>
</comment>
<evidence type="ECO:0000313" key="2">
    <source>
        <dbReference type="Proteomes" id="UP000295565"/>
    </source>
</evidence>
<name>A0A4R1K1L2_9GAMM</name>
<proteinExistence type="predicted"/>
<keyword evidence="2" id="KW-1185">Reference proteome</keyword>
<protein>
    <submittedName>
        <fullName evidence="1">Uncharacterized protein</fullName>
    </submittedName>
</protein>
<dbReference type="AlphaFoldDB" id="A0A4R1K1L2"/>
<gene>
    <name evidence="1" type="ORF">EV690_1575</name>
</gene>